<sequence>MRKVLSLVLLAGVAAFTSAGAQARVNVDVGVGIPVPYVAAPVYAPVPVYEEPAPVVIQRQPVVLSPGYYEDWRARAWREHEWREHQEHEWHERQEHAWQAQRREWHHWRDD</sequence>
<accession>Q46QS5</accession>
<evidence type="ECO:0000313" key="2">
    <source>
        <dbReference type="EMBL" id="AAZ64509.1"/>
    </source>
</evidence>
<evidence type="ECO:0000256" key="1">
    <source>
        <dbReference type="SAM" id="SignalP"/>
    </source>
</evidence>
<feature type="signal peptide" evidence="1">
    <location>
        <begin position="1"/>
        <end position="23"/>
    </location>
</feature>
<protein>
    <submittedName>
        <fullName evidence="2">Probable signal peptide protein</fullName>
    </submittedName>
</protein>
<proteinExistence type="predicted"/>
<gene>
    <name evidence="2" type="ordered locus">Reut_B5162</name>
</gene>
<dbReference type="STRING" id="264198.Reut_B5162"/>
<organism evidence="2">
    <name type="scientific">Cupriavidus pinatubonensis (strain JMP 134 / LMG 1197)</name>
    <name type="common">Cupriavidus necator (strain JMP 134)</name>
    <dbReference type="NCBI Taxonomy" id="264198"/>
    <lineage>
        <taxon>Bacteria</taxon>
        <taxon>Pseudomonadati</taxon>
        <taxon>Pseudomonadota</taxon>
        <taxon>Betaproteobacteria</taxon>
        <taxon>Burkholderiales</taxon>
        <taxon>Burkholderiaceae</taxon>
        <taxon>Cupriavidus</taxon>
    </lineage>
</organism>
<name>Q46QS5_CUPPJ</name>
<dbReference type="EMBL" id="CP000091">
    <property type="protein sequence ID" value="AAZ64509.1"/>
    <property type="molecule type" value="Genomic_DNA"/>
</dbReference>
<feature type="chain" id="PRO_5004232629" evidence="1">
    <location>
        <begin position="24"/>
        <end position="111"/>
    </location>
</feature>
<dbReference type="AlphaFoldDB" id="Q46QS5"/>
<dbReference type="KEGG" id="reu:Reut_B5162"/>
<reference evidence="2" key="1">
    <citation type="submission" date="2005-08" db="EMBL/GenBank/DDBJ databases">
        <title>Complete sequence of chromosome 2 of Ralstonia eutropha JMP134.</title>
        <authorList>
            <person name="Copeland A."/>
            <person name="Lucas S."/>
            <person name="Lapidus A."/>
            <person name="Barry K."/>
            <person name="Detter J.C."/>
            <person name="Glavina T."/>
            <person name="Hammon N."/>
            <person name="Israni S."/>
            <person name="Pitluck S."/>
            <person name="Goltsman E."/>
            <person name="Martinez M."/>
            <person name="Schmutz J."/>
            <person name="Larimer F."/>
            <person name="Land M."/>
            <person name="Lykidis A."/>
            <person name="Richardson P."/>
        </authorList>
    </citation>
    <scope>NUCLEOTIDE SEQUENCE [LARGE SCALE GENOMIC DNA]</scope>
    <source>
        <strain evidence="2">JMP134</strain>
    </source>
</reference>
<dbReference type="HOGENOM" id="CLU_129162_0_1_4"/>
<keyword evidence="1" id="KW-0732">Signal</keyword>